<dbReference type="Proteomes" id="UP000237105">
    <property type="component" value="Unassembled WGS sequence"/>
</dbReference>
<comment type="caution">
    <text evidence="1">The sequence shown here is derived from an EMBL/GenBank/DDBJ whole genome shotgun (WGS) entry which is preliminary data.</text>
</comment>
<dbReference type="GO" id="GO:0016301">
    <property type="term" value="F:kinase activity"/>
    <property type="evidence" value="ECO:0007669"/>
    <property type="project" value="UniProtKB-KW"/>
</dbReference>
<name>A0A2P5DB83_PARAD</name>
<protein>
    <submittedName>
        <fullName evidence="1">Protein kinase-like domain containing protein</fullName>
    </submittedName>
</protein>
<dbReference type="InterPro" id="IPR011009">
    <property type="entry name" value="Kinase-like_dom_sf"/>
</dbReference>
<evidence type="ECO:0000313" key="1">
    <source>
        <dbReference type="EMBL" id="PON70554.1"/>
    </source>
</evidence>
<proteinExistence type="predicted"/>
<dbReference type="SUPFAM" id="SSF56112">
    <property type="entry name" value="Protein kinase-like (PK-like)"/>
    <property type="match status" value="1"/>
</dbReference>
<dbReference type="EMBL" id="JXTB01000049">
    <property type="protein sequence ID" value="PON70554.1"/>
    <property type="molecule type" value="Genomic_DNA"/>
</dbReference>
<dbReference type="STRING" id="3476.A0A2P5DB83"/>
<accession>A0A2P5DB83</accession>
<dbReference type="OrthoDB" id="1194155at2759"/>
<keyword evidence="1" id="KW-0808">Transferase</keyword>
<evidence type="ECO:0000313" key="2">
    <source>
        <dbReference type="Proteomes" id="UP000237105"/>
    </source>
</evidence>
<dbReference type="Gene3D" id="3.30.200.20">
    <property type="entry name" value="Phosphorylase Kinase, domain 1"/>
    <property type="match status" value="1"/>
</dbReference>
<keyword evidence="1" id="KW-0418">Kinase</keyword>
<dbReference type="AlphaFoldDB" id="A0A2P5DB83"/>
<reference evidence="2" key="1">
    <citation type="submission" date="2016-06" db="EMBL/GenBank/DDBJ databases">
        <title>Parallel loss of symbiosis genes in relatives of nitrogen-fixing non-legume Parasponia.</title>
        <authorList>
            <person name="Van Velzen R."/>
            <person name="Holmer R."/>
            <person name="Bu F."/>
            <person name="Rutten L."/>
            <person name="Van Zeijl A."/>
            <person name="Liu W."/>
            <person name="Santuari L."/>
            <person name="Cao Q."/>
            <person name="Sharma T."/>
            <person name="Shen D."/>
            <person name="Roswanjaya Y."/>
            <person name="Wardhani T."/>
            <person name="Kalhor M.S."/>
            <person name="Jansen J."/>
            <person name="Van den Hoogen J."/>
            <person name="Gungor B."/>
            <person name="Hartog M."/>
            <person name="Hontelez J."/>
            <person name="Verver J."/>
            <person name="Yang W.-C."/>
            <person name="Schijlen E."/>
            <person name="Repin R."/>
            <person name="Schilthuizen M."/>
            <person name="Schranz E."/>
            <person name="Heidstra R."/>
            <person name="Miyata K."/>
            <person name="Fedorova E."/>
            <person name="Kohlen W."/>
            <person name="Bisseling T."/>
            <person name="Smit S."/>
            <person name="Geurts R."/>
        </authorList>
    </citation>
    <scope>NUCLEOTIDE SEQUENCE [LARGE SCALE GENOMIC DNA]</scope>
    <source>
        <strain evidence="2">cv. WU1-14</strain>
    </source>
</reference>
<organism evidence="1 2">
    <name type="scientific">Parasponia andersonii</name>
    <name type="common">Sponia andersonii</name>
    <dbReference type="NCBI Taxonomy" id="3476"/>
    <lineage>
        <taxon>Eukaryota</taxon>
        <taxon>Viridiplantae</taxon>
        <taxon>Streptophyta</taxon>
        <taxon>Embryophyta</taxon>
        <taxon>Tracheophyta</taxon>
        <taxon>Spermatophyta</taxon>
        <taxon>Magnoliopsida</taxon>
        <taxon>eudicotyledons</taxon>
        <taxon>Gunneridae</taxon>
        <taxon>Pentapetalae</taxon>
        <taxon>rosids</taxon>
        <taxon>fabids</taxon>
        <taxon>Rosales</taxon>
        <taxon>Cannabaceae</taxon>
        <taxon>Parasponia</taxon>
    </lineage>
</organism>
<gene>
    <name evidence="1" type="ORF">PanWU01x14_079280</name>
</gene>
<keyword evidence="2" id="KW-1185">Reference proteome</keyword>
<sequence length="86" mass="10019">MSKPRKSSNQFECTEHTIWAKEGKFAFEEIVKVIEDFNEKCYIGKGGFHSVYNKEILPSELVVAVERLNILDFHDDNSNINHKFLD</sequence>